<keyword evidence="3" id="KW-0328">Glycosyltransferase</keyword>
<dbReference type="OrthoDB" id="9815663at2"/>
<evidence type="ECO:0000256" key="1">
    <source>
        <dbReference type="ARBA" id="ARBA00004370"/>
    </source>
</evidence>
<dbReference type="PATRIC" id="fig|284581.3.peg.1606"/>
<dbReference type="InterPro" id="IPR009695">
    <property type="entry name" value="Diacylglyc_glucosyltr_N"/>
</dbReference>
<organism evidence="7 8">
    <name type="scientific">Priestia koreensis</name>
    <dbReference type="NCBI Taxonomy" id="284581"/>
    <lineage>
        <taxon>Bacteria</taxon>
        <taxon>Bacillati</taxon>
        <taxon>Bacillota</taxon>
        <taxon>Bacilli</taxon>
        <taxon>Bacillales</taxon>
        <taxon>Bacillaceae</taxon>
        <taxon>Priestia</taxon>
    </lineage>
</organism>
<evidence type="ECO:0000256" key="3">
    <source>
        <dbReference type="ARBA" id="ARBA00022676"/>
    </source>
</evidence>
<dbReference type="AlphaFoldDB" id="A0A0M0LCI7"/>
<evidence type="ECO:0000256" key="4">
    <source>
        <dbReference type="ARBA" id="ARBA00022679"/>
    </source>
</evidence>
<gene>
    <name evidence="7" type="ORF">AMD01_04080</name>
</gene>
<dbReference type="PANTHER" id="PTHR43025">
    <property type="entry name" value="MONOGALACTOSYLDIACYLGLYCEROL SYNTHASE"/>
    <property type="match status" value="1"/>
</dbReference>
<dbReference type="STRING" id="284581.AMD01_04080"/>
<dbReference type="GO" id="GO:0009247">
    <property type="term" value="P:glycolipid biosynthetic process"/>
    <property type="evidence" value="ECO:0007669"/>
    <property type="project" value="InterPro"/>
</dbReference>
<dbReference type="Pfam" id="PF04101">
    <property type="entry name" value="Glyco_tran_28_C"/>
    <property type="match status" value="1"/>
</dbReference>
<feature type="domain" description="Diacylglycerol glucosyltransferase N-terminal" evidence="6">
    <location>
        <begin position="20"/>
        <end position="184"/>
    </location>
</feature>
<accession>A0A0M0LCI7</accession>
<name>A0A0M0LCI7_9BACI</name>
<sequence>MKFAYREKVLLLSASIGDGHNQVARAMSESIKDYLPRLEPVTVDLTTLIHPAFSKISTFMYKQSIKKLPQLYGYLYRKTRIQSAFSTKLHSFFIMGSHSILELIQSIKPVAIISTHPFAAGMISKLKEEGAVGIPAITIITDYGDHSYWVHPCTDQYIVATQQLKRKLIDIGIEAYKIQATGIPLKRGFSKRVSKQGVSGKYGLSPHKFTLLVMGGGDGFFPKEAFQQLETLSTPIQLMIVCGKNDKLKDSLQRAFAYSKHDVRIMGYMDNIHELMAISNLVMTKPGGVTMSEAIAMGAPLLVSSPLPGQEQDNSLFIEQSGIGLLANNSTEIIDQLKKVLLNPQILTTIQQNMIKHQTKFAAMDTIKVTVQLMKHAKTEKIG</sequence>
<evidence type="ECO:0000259" key="6">
    <source>
        <dbReference type="Pfam" id="PF06925"/>
    </source>
</evidence>
<dbReference type="InterPro" id="IPR050519">
    <property type="entry name" value="Glycosyltransf_28_UgtP"/>
</dbReference>
<feature type="domain" description="Glycosyl transferase family 28 C-terminal" evidence="5">
    <location>
        <begin position="210"/>
        <end position="357"/>
    </location>
</feature>
<dbReference type="RefSeq" id="WP_053400137.1">
    <property type="nucleotide sequence ID" value="NZ_LILC01000004.1"/>
</dbReference>
<keyword evidence="8" id="KW-1185">Reference proteome</keyword>
<dbReference type="SUPFAM" id="SSF53756">
    <property type="entry name" value="UDP-Glycosyltransferase/glycogen phosphorylase"/>
    <property type="match status" value="1"/>
</dbReference>
<dbReference type="Pfam" id="PF06925">
    <property type="entry name" value="MGDG_synth"/>
    <property type="match status" value="1"/>
</dbReference>
<keyword evidence="4" id="KW-0808">Transferase</keyword>
<protein>
    <recommendedName>
        <fullName evidence="9">Monogalactosyldiacylglycerol synthase</fullName>
    </recommendedName>
</protein>
<dbReference type="GO" id="GO:0016758">
    <property type="term" value="F:hexosyltransferase activity"/>
    <property type="evidence" value="ECO:0007669"/>
    <property type="project" value="InterPro"/>
</dbReference>
<comment type="caution">
    <text evidence="7">The sequence shown here is derived from an EMBL/GenBank/DDBJ whole genome shotgun (WGS) entry which is preliminary data.</text>
</comment>
<dbReference type="InterPro" id="IPR007235">
    <property type="entry name" value="Glyco_trans_28_C"/>
</dbReference>
<comment type="similarity">
    <text evidence="2">Belongs to the glycosyltransferase 28 family.</text>
</comment>
<dbReference type="GO" id="GO:0016020">
    <property type="term" value="C:membrane"/>
    <property type="evidence" value="ECO:0007669"/>
    <property type="project" value="UniProtKB-SubCell"/>
</dbReference>
<dbReference type="Proteomes" id="UP000037558">
    <property type="component" value="Unassembled WGS sequence"/>
</dbReference>
<evidence type="ECO:0000259" key="5">
    <source>
        <dbReference type="Pfam" id="PF04101"/>
    </source>
</evidence>
<proteinExistence type="inferred from homology"/>
<dbReference type="EMBL" id="LILC01000004">
    <property type="protein sequence ID" value="KOO48572.1"/>
    <property type="molecule type" value="Genomic_DNA"/>
</dbReference>
<dbReference type="PANTHER" id="PTHR43025:SF3">
    <property type="entry name" value="MONOGALACTOSYLDIACYLGLYCEROL SYNTHASE 1, CHLOROPLASTIC"/>
    <property type="match status" value="1"/>
</dbReference>
<dbReference type="Gene3D" id="3.40.50.2000">
    <property type="entry name" value="Glycogen Phosphorylase B"/>
    <property type="match status" value="1"/>
</dbReference>
<evidence type="ECO:0008006" key="9">
    <source>
        <dbReference type="Google" id="ProtNLM"/>
    </source>
</evidence>
<comment type="subcellular location">
    <subcellularLocation>
        <location evidence="1">Membrane</location>
    </subcellularLocation>
</comment>
<evidence type="ECO:0000313" key="8">
    <source>
        <dbReference type="Proteomes" id="UP000037558"/>
    </source>
</evidence>
<evidence type="ECO:0000313" key="7">
    <source>
        <dbReference type="EMBL" id="KOO48572.1"/>
    </source>
</evidence>
<evidence type="ECO:0000256" key="2">
    <source>
        <dbReference type="ARBA" id="ARBA00006962"/>
    </source>
</evidence>
<reference evidence="8" key="1">
    <citation type="submission" date="2015-08" db="EMBL/GenBank/DDBJ databases">
        <title>Fjat-14210 dsm16467.</title>
        <authorList>
            <person name="Liu B."/>
            <person name="Wang J."/>
            <person name="Zhu Y."/>
            <person name="Liu G."/>
            <person name="Chen Q."/>
            <person name="Chen Z."/>
            <person name="Lan J."/>
            <person name="Che J."/>
            <person name="Ge C."/>
            <person name="Shi H."/>
            <person name="Pan Z."/>
            <person name="Liu X."/>
        </authorList>
    </citation>
    <scope>NUCLEOTIDE SEQUENCE [LARGE SCALE GENOMIC DNA]</scope>
    <source>
        <strain evidence="8">DSM 16467</strain>
    </source>
</reference>